<dbReference type="PROSITE" id="PS00671">
    <property type="entry name" value="D_2_HYDROXYACID_DH_3"/>
    <property type="match status" value="1"/>
</dbReference>
<dbReference type="SUPFAM" id="SSF51735">
    <property type="entry name" value="NAD(P)-binding Rossmann-fold domains"/>
    <property type="match status" value="1"/>
</dbReference>
<dbReference type="InterPro" id="IPR036291">
    <property type="entry name" value="NAD(P)-bd_dom_sf"/>
</dbReference>
<evidence type="ECO:0000313" key="4">
    <source>
        <dbReference type="EMBL" id="GEC12390.1"/>
    </source>
</evidence>
<accession>A0ABQ0RLI6</accession>
<dbReference type="EMBL" id="BJNE01000005">
    <property type="protein sequence ID" value="GEC12390.1"/>
    <property type="molecule type" value="Genomic_DNA"/>
</dbReference>
<name>A0ABQ0RLI6_GLUNI</name>
<evidence type="ECO:0000313" key="5">
    <source>
        <dbReference type="Proteomes" id="UP000316242"/>
    </source>
</evidence>
<reference evidence="4 5" key="1">
    <citation type="submission" date="2019-06" db="EMBL/GenBank/DDBJ databases">
        <title>Whole genome shotgun sequence of Glutamicibacter nicotianae NBRC 14234.</title>
        <authorList>
            <person name="Hosoyama A."/>
            <person name="Uohara A."/>
            <person name="Ohji S."/>
            <person name="Ichikawa N."/>
        </authorList>
    </citation>
    <scope>NUCLEOTIDE SEQUENCE [LARGE SCALE GENOMIC DNA]</scope>
    <source>
        <strain evidence="4 5">NBRC 14234</strain>
    </source>
</reference>
<gene>
    <name evidence="4" type="ORF">ANI01nite_15930</name>
</gene>
<proteinExistence type="predicted"/>
<evidence type="ECO:0000256" key="1">
    <source>
        <dbReference type="ARBA" id="ARBA00023002"/>
    </source>
</evidence>
<feature type="domain" description="D-isomer specific 2-hydroxyacid dehydrogenase NAD-binding" evidence="3">
    <location>
        <begin position="105"/>
        <end position="291"/>
    </location>
</feature>
<dbReference type="InterPro" id="IPR050223">
    <property type="entry name" value="D-isomer_2-hydroxyacid_DH"/>
</dbReference>
<keyword evidence="5" id="KW-1185">Reference proteome</keyword>
<evidence type="ECO:0000256" key="2">
    <source>
        <dbReference type="ARBA" id="ARBA00023027"/>
    </source>
</evidence>
<keyword evidence="2" id="KW-0520">NAD</keyword>
<protein>
    <submittedName>
        <fullName evidence="4">2-hydroxyacid dehydrogenase</fullName>
    </submittedName>
</protein>
<dbReference type="InterPro" id="IPR006140">
    <property type="entry name" value="D-isomer_DH_NAD-bd"/>
</dbReference>
<sequence length="323" mass="34475">MVAPLRVVVTDAIVARFEPLFRSLSPHHDWHFAASMAPGPQLELIAEADVLVCARLSAEQAAATRAGLVHVTGSGTDRLALDRLSSGTTVARTAHHERAIAEHILMVILAAQRRLLEVTAQLRAGSWQTLATDPQTPLHRTLAELTIGFVGLGAIGTQALELCGSLGARCVAVRRTVPEELPPHAAWVGTMDALPRLLSEADVLVLCVPLTDETTGLIGSEQLAALRPGAVLVNVARGPVLDLAALHEALDSGRLGAAALDVWWQAPEGMQAPEDTRRLANHPRVIATPHYSGHSNDTFTRRVQEICANIDGYANCLPVRNAD</sequence>
<dbReference type="Gene3D" id="3.40.50.720">
    <property type="entry name" value="NAD(P)-binding Rossmann-like Domain"/>
    <property type="match status" value="2"/>
</dbReference>
<dbReference type="Pfam" id="PF02826">
    <property type="entry name" value="2-Hacid_dh_C"/>
    <property type="match status" value="1"/>
</dbReference>
<dbReference type="SUPFAM" id="SSF52283">
    <property type="entry name" value="Formate/glycerate dehydrogenase catalytic domain-like"/>
    <property type="match status" value="1"/>
</dbReference>
<dbReference type="PANTHER" id="PTHR10996:SF178">
    <property type="entry name" value="2-HYDROXYACID DEHYDROGENASE YGL185C-RELATED"/>
    <property type="match status" value="1"/>
</dbReference>
<organism evidence="4 5">
    <name type="scientific">Glutamicibacter nicotianae</name>
    <name type="common">Arthrobacter nicotianae</name>
    <dbReference type="NCBI Taxonomy" id="37929"/>
    <lineage>
        <taxon>Bacteria</taxon>
        <taxon>Bacillati</taxon>
        <taxon>Actinomycetota</taxon>
        <taxon>Actinomycetes</taxon>
        <taxon>Micrococcales</taxon>
        <taxon>Micrococcaceae</taxon>
        <taxon>Glutamicibacter</taxon>
    </lineage>
</organism>
<dbReference type="PANTHER" id="PTHR10996">
    <property type="entry name" value="2-HYDROXYACID DEHYDROGENASE-RELATED"/>
    <property type="match status" value="1"/>
</dbReference>
<dbReference type="RefSeq" id="WP_141357237.1">
    <property type="nucleotide sequence ID" value="NZ_BAAAWM010000001.1"/>
</dbReference>
<evidence type="ECO:0000259" key="3">
    <source>
        <dbReference type="Pfam" id="PF02826"/>
    </source>
</evidence>
<dbReference type="CDD" id="cd12165">
    <property type="entry name" value="2-Hacid_dh_6"/>
    <property type="match status" value="1"/>
</dbReference>
<keyword evidence="1" id="KW-0560">Oxidoreductase</keyword>
<comment type="caution">
    <text evidence="4">The sequence shown here is derived from an EMBL/GenBank/DDBJ whole genome shotgun (WGS) entry which is preliminary data.</text>
</comment>
<dbReference type="Proteomes" id="UP000316242">
    <property type="component" value="Unassembled WGS sequence"/>
</dbReference>
<dbReference type="InterPro" id="IPR029753">
    <property type="entry name" value="D-isomer_DH_CS"/>
</dbReference>